<dbReference type="InterPro" id="IPR012337">
    <property type="entry name" value="RNaseH-like_sf"/>
</dbReference>
<gene>
    <name evidence="9" type="ORF">NAPIS_ORF00138</name>
</gene>
<keyword evidence="4" id="KW-0255">Endonuclease</keyword>
<dbReference type="Proteomes" id="UP000053780">
    <property type="component" value="Unassembled WGS sequence"/>
</dbReference>
<name>T0LDA5_9MICR</name>
<dbReference type="OrthoDB" id="2194934at2759"/>
<feature type="domain" description="Reverse transcriptase RNase H-like" evidence="7">
    <location>
        <begin position="2"/>
        <end position="62"/>
    </location>
</feature>
<evidence type="ECO:0000256" key="3">
    <source>
        <dbReference type="ARBA" id="ARBA00022722"/>
    </source>
</evidence>
<dbReference type="InterPro" id="IPR043502">
    <property type="entry name" value="DNA/RNA_pol_sf"/>
</dbReference>
<reference evidence="9 10" key="1">
    <citation type="journal article" date="2013" name="BMC Genomics">
        <title>Genome sequencing and comparative genomics of honey bee microsporidia, Nosema apis reveal novel insights into host-parasite interactions.</title>
        <authorList>
            <person name="Chen Yp."/>
            <person name="Pettis J.S."/>
            <person name="Zhao Y."/>
            <person name="Liu X."/>
            <person name="Tallon L.J."/>
            <person name="Sadzewicz L.D."/>
            <person name="Li R."/>
            <person name="Zheng H."/>
            <person name="Huang S."/>
            <person name="Zhang X."/>
            <person name="Hamilton M.C."/>
            <person name="Pernal S.F."/>
            <person name="Melathopoulos A.P."/>
            <person name="Yan X."/>
            <person name="Evans J.D."/>
        </authorList>
    </citation>
    <scope>NUCLEOTIDE SEQUENCE [LARGE SCALE GENOMIC DNA]</scope>
    <source>
        <strain evidence="9 10">BRL 01</strain>
    </source>
</reference>
<dbReference type="VEuPathDB" id="MicrosporidiaDB:NAPIS_ORF00138"/>
<dbReference type="EMBL" id="KE646916">
    <property type="protein sequence ID" value="EQB62283.1"/>
    <property type="molecule type" value="Genomic_DNA"/>
</dbReference>
<feature type="non-terminal residue" evidence="9">
    <location>
        <position position="1"/>
    </location>
</feature>
<evidence type="ECO:0000256" key="6">
    <source>
        <dbReference type="ARBA" id="ARBA00022918"/>
    </source>
</evidence>
<dbReference type="PANTHER" id="PTHR37984:SF5">
    <property type="entry name" value="PROTEIN NYNRIN-LIKE"/>
    <property type="match status" value="1"/>
</dbReference>
<keyword evidence="10" id="KW-1185">Reference proteome</keyword>
<dbReference type="SUPFAM" id="SSF53098">
    <property type="entry name" value="Ribonuclease H-like"/>
    <property type="match status" value="1"/>
</dbReference>
<keyword evidence="1" id="KW-0808">Transferase</keyword>
<dbReference type="SUPFAM" id="SSF56672">
    <property type="entry name" value="DNA/RNA polymerases"/>
    <property type="match status" value="1"/>
</dbReference>
<dbReference type="Pfam" id="PF17917">
    <property type="entry name" value="RT_RNaseH"/>
    <property type="match status" value="1"/>
</dbReference>
<keyword evidence="3" id="KW-0540">Nuclease</keyword>
<keyword evidence="6" id="KW-0695">RNA-directed DNA polymerase</keyword>
<evidence type="ECO:0000256" key="4">
    <source>
        <dbReference type="ARBA" id="ARBA00022759"/>
    </source>
</evidence>
<keyword evidence="5" id="KW-0378">Hydrolase</keyword>
<evidence type="ECO:0000313" key="9">
    <source>
        <dbReference type="EMBL" id="EQB62283.1"/>
    </source>
</evidence>
<accession>T0LDA5</accession>
<dbReference type="Pfam" id="PF17921">
    <property type="entry name" value="Integrase_H2C2"/>
    <property type="match status" value="1"/>
</dbReference>
<sequence>VNYGISEKEMYAVFWGVKKFEYELRGRKFKIETDHKALGEIRNKPDFKNARITRWAEKIKEFDFEINYRAPEEMIVADSLSRIYTKGEDDKMRKINARRDRQVEGKLNKHLKSEDGIKKWIFDSGLEREIPEEENRKKLILDCHVELSHRSGTTVYYELRKKYYWPGIKDQIREALKECETSTFISTTRYLEKVGMDLIEFREEKAFVVSFRGETSFGDRKKPEELVTDNGKEQMKINHRKISIESHRSNGRIERIIRTVRESILKNKNLKFVNKVEEAIKKYNLSYHVGIKCTPLEASLDNTGLVMEENSPEGNYASRFKRWHREKFIRHQKVRVSKKENLIGLCPNDSYIKRHYDLKGITNPILEIETYMNRNTLLKRIYQSLQDSGSDVFNAMFITNVDTQEFNKRAQKVLTNSNGKNLFIDMEKTRKISYLKVDVLGLEAVIKSVEICVNKHPPSNMTDIVRILQSETIGMEKSIFKKIELINARAELFSNPGRLCLKELKLCLHHDISKDIALEVSQKLKEYRQHNQSFDYIEVIFIDNFEKLKKLTTRSLCGTILITLMNYLSESEEQIIFQHTLNSKILSNIYLIGKHPDVMVSTTFLSRTCSTNKYALDPKGEPAETVRLVYGAKEQAMLNVTINNDNSNILKTMWICVKNSYDSNLYDPLTDLGKKIKKEILKGDSLSLLLFVLCMDPLKRKHSQSFVNCDKSATNCIGCEEDAVVLEEDSSSIIKIETFVKTKFNGVNMIKAINEHAISNKIKNSILKFAKRDYICQGNRSENMLLNKYNSLSETRNSSLRRAVILKEKENNKSHLLQIVKYLWNKYELAGIPKNEIKKRTNHRKLFKAKDHELILCPHCRSHRKTMNYVAIKHNEIVDISKDTDIKISHKKSDIFVLTRNVRNQYMTYFDGSDTCLKYTRTRIVFYEIEELEINPFLESSIQFIVLKMTLVSISLDRRLRHYQKDRSNMICRKYIPIMSINCEVLITTRVEAEADEIKDLKMKSIIIH</sequence>
<organism evidence="9 10">
    <name type="scientific">Vairimorpha apis BRL 01</name>
    <dbReference type="NCBI Taxonomy" id="1037528"/>
    <lineage>
        <taxon>Eukaryota</taxon>
        <taxon>Fungi</taxon>
        <taxon>Fungi incertae sedis</taxon>
        <taxon>Microsporidia</taxon>
        <taxon>Nosematidae</taxon>
        <taxon>Vairimorpha</taxon>
    </lineage>
</organism>
<evidence type="ECO:0000256" key="1">
    <source>
        <dbReference type="ARBA" id="ARBA00022679"/>
    </source>
</evidence>
<dbReference type="Gene3D" id="3.30.420.10">
    <property type="entry name" value="Ribonuclease H-like superfamily/Ribonuclease H"/>
    <property type="match status" value="1"/>
</dbReference>
<proteinExistence type="predicted"/>
<dbReference type="GO" id="GO:0004519">
    <property type="term" value="F:endonuclease activity"/>
    <property type="evidence" value="ECO:0007669"/>
    <property type="project" value="UniProtKB-KW"/>
</dbReference>
<evidence type="ECO:0000256" key="5">
    <source>
        <dbReference type="ARBA" id="ARBA00022801"/>
    </source>
</evidence>
<evidence type="ECO:0000259" key="8">
    <source>
        <dbReference type="Pfam" id="PF17921"/>
    </source>
</evidence>
<dbReference type="GO" id="GO:0003964">
    <property type="term" value="F:RNA-directed DNA polymerase activity"/>
    <property type="evidence" value="ECO:0007669"/>
    <property type="project" value="UniProtKB-KW"/>
</dbReference>
<dbReference type="GO" id="GO:0003676">
    <property type="term" value="F:nucleic acid binding"/>
    <property type="evidence" value="ECO:0007669"/>
    <property type="project" value="InterPro"/>
</dbReference>
<dbReference type="InterPro" id="IPR050951">
    <property type="entry name" value="Retrovirus_Pol_polyprotein"/>
</dbReference>
<dbReference type="GO" id="GO:0016787">
    <property type="term" value="F:hydrolase activity"/>
    <property type="evidence" value="ECO:0007669"/>
    <property type="project" value="UniProtKB-KW"/>
</dbReference>
<dbReference type="HOGENOM" id="CLU_298213_0_0_1"/>
<dbReference type="Gene3D" id="1.10.340.70">
    <property type="match status" value="1"/>
</dbReference>
<evidence type="ECO:0000256" key="2">
    <source>
        <dbReference type="ARBA" id="ARBA00022695"/>
    </source>
</evidence>
<dbReference type="PANTHER" id="PTHR37984">
    <property type="entry name" value="PROTEIN CBG26694"/>
    <property type="match status" value="1"/>
</dbReference>
<dbReference type="InterPro" id="IPR041373">
    <property type="entry name" value="RT_RNaseH"/>
</dbReference>
<protein>
    <submittedName>
        <fullName evidence="9">Krab-a domain-containing protein</fullName>
    </submittedName>
</protein>
<dbReference type="AlphaFoldDB" id="T0LDA5"/>
<feature type="domain" description="Integrase zinc-binding" evidence="8">
    <location>
        <begin position="133"/>
        <end position="181"/>
    </location>
</feature>
<keyword evidence="2" id="KW-0548">Nucleotidyltransferase</keyword>
<dbReference type="CDD" id="cd09274">
    <property type="entry name" value="RNase_HI_RT_Ty3"/>
    <property type="match status" value="1"/>
</dbReference>
<dbReference type="InterPro" id="IPR036397">
    <property type="entry name" value="RNaseH_sf"/>
</dbReference>
<evidence type="ECO:0000313" key="10">
    <source>
        <dbReference type="Proteomes" id="UP000053780"/>
    </source>
</evidence>
<dbReference type="InterPro" id="IPR041588">
    <property type="entry name" value="Integrase_H2C2"/>
</dbReference>
<evidence type="ECO:0000259" key="7">
    <source>
        <dbReference type="Pfam" id="PF17917"/>
    </source>
</evidence>